<evidence type="ECO:0000313" key="3">
    <source>
        <dbReference type="Proteomes" id="UP000236724"/>
    </source>
</evidence>
<reference evidence="2 3" key="1">
    <citation type="submission" date="2016-10" db="EMBL/GenBank/DDBJ databases">
        <authorList>
            <person name="de Groot N.N."/>
        </authorList>
    </citation>
    <scope>NUCLEOTIDE SEQUENCE [LARGE SCALE GENOMIC DNA]</scope>
    <source>
        <strain evidence="2">MBHS1</strain>
    </source>
</reference>
<dbReference type="PANTHER" id="PTHR35038">
    <property type="entry name" value="DISSIMILATORY SULFITE REDUCTASE SIRA"/>
    <property type="match status" value="1"/>
</dbReference>
<dbReference type="GO" id="GO:0016491">
    <property type="term" value="F:oxidoreductase activity"/>
    <property type="evidence" value="ECO:0007669"/>
    <property type="project" value="TreeGrafter"/>
</dbReference>
<evidence type="ECO:0000313" key="2">
    <source>
        <dbReference type="EMBL" id="SEH07939.1"/>
    </source>
</evidence>
<name>A0A1H6FF14_9GAMM</name>
<dbReference type="PROSITE" id="PS51257">
    <property type="entry name" value="PROKAR_LIPOPROTEIN"/>
    <property type="match status" value="1"/>
</dbReference>
<dbReference type="PANTHER" id="PTHR35038:SF8">
    <property type="entry name" value="C-TYPE POLYHEME CYTOCHROME OMCC"/>
    <property type="match status" value="1"/>
</dbReference>
<proteinExistence type="predicted"/>
<dbReference type="OrthoDB" id="9814800at2"/>
<sequence>MRIFIYSLMAFMLYGCGGGETGQVPISTTTGNLILQAEHGVDGAAYGLSDCGACHALAVIHKQAPQIRGMVAAKGFNSCTGCHGDNGTEEPRACLICHNATDLPQSPQLSGQYAHLFQEHNSLSDADCVTCHQASDMDGVFEPQVDLTHYAGGNAYNNSSEFCLRCHNRDNHQAGFEFNQQDYDSPLIAMADNYHFIDKHGWVDGVGQRTYSGLRPGYTYQTLVACTDCHAMHGTTNQHLIIDQASKGASRLSPDFSTYPVSIHEGNYAQLCVLCHQMETSIVQGDMDAGNGLSGVHLVNGDCRPCHTHGEAVQAGL</sequence>
<gene>
    <name evidence="2" type="ORF">MBHS_03826</name>
</gene>
<dbReference type="RefSeq" id="WP_103921533.1">
    <property type="nucleotide sequence ID" value="NZ_FMSV02000542.1"/>
</dbReference>
<keyword evidence="3" id="KW-1185">Reference proteome</keyword>
<dbReference type="Gene3D" id="3.90.10.10">
    <property type="entry name" value="Cytochrome C3"/>
    <property type="match status" value="1"/>
</dbReference>
<dbReference type="AlphaFoldDB" id="A0A1H6FF14"/>
<accession>A0A1H6FF14</accession>
<dbReference type="Proteomes" id="UP000236724">
    <property type="component" value="Unassembled WGS sequence"/>
</dbReference>
<protein>
    <submittedName>
        <fullName evidence="2">Doubled CXXCH motif (Paired_CXXCH_1)</fullName>
    </submittedName>
</protein>
<dbReference type="InterPro" id="IPR051829">
    <property type="entry name" value="Multiheme_Cytochr_ET"/>
</dbReference>
<evidence type="ECO:0000256" key="1">
    <source>
        <dbReference type="ARBA" id="ARBA00022729"/>
    </source>
</evidence>
<keyword evidence="1" id="KW-0732">Signal</keyword>
<dbReference type="InterPro" id="IPR036280">
    <property type="entry name" value="Multihaem_cyt_sf"/>
</dbReference>
<dbReference type="SUPFAM" id="SSF48695">
    <property type="entry name" value="Multiheme cytochromes"/>
    <property type="match status" value="1"/>
</dbReference>
<organism evidence="2 3">
    <name type="scientific">Candidatus Venteria ishoeyi</name>
    <dbReference type="NCBI Taxonomy" id="1899563"/>
    <lineage>
        <taxon>Bacteria</taxon>
        <taxon>Pseudomonadati</taxon>
        <taxon>Pseudomonadota</taxon>
        <taxon>Gammaproteobacteria</taxon>
        <taxon>Thiotrichales</taxon>
        <taxon>Thiotrichaceae</taxon>
        <taxon>Venteria</taxon>
    </lineage>
</organism>
<dbReference type="EMBL" id="FMSV02000542">
    <property type="protein sequence ID" value="SEH07939.1"/>
    <property type="molecule type" value="Genomic_DNA"/>
</dbReference>